<protein>
    <recommendedName>
        <fullName evidence="4">O-antigen polymerase</fullName>
    </recommendedName>
</protein>
<feature type="transmembrane region" description="Helical" evidence="1">
    <location>
        <begin position="84"/>
        <end position="103"/>
    </location>
</feature>
<keyword evidence="3" id="KW-1185">Reference proteome</keyword>
<dbReference type="EMBL" id="OCSU01000003">
    <property type="protein sequence ID" value="SOE88192.1"/>
    <property type="molecule type" value="Genomic_DNA"/>
</dbReference>
<feature type="transmembrane region" description="Helical" evidence="1">
    <location>
        <begin position="239"/>
        <end position="261"/>
    </location>
</feature>
<evidence type="ECO:0000313" key="2">
    <source>
        <dbReference type="EMBL" id="SOE88192.1"/>
    </source>
</evidence>
<gene>
    <name evidence="2" type="ORF">SAMN05446927_6789</name>
</gene>
<feature type="transmembrane region" description="Helical" evidence="1">
    <location>
        <begin position="174"/>
        <end position="193"/>
    </location>
</feature>
<organism evidence="2 3">
    <name type="scientific">Caballeronia arationis</name>
    <dbReference type="NCBI Taxonomy" id="1777142"/>
    <lineage>
        <taxon>Bacteria</taxon>
        <taxon>Pseudomonadati</taxon>
        <taxon>Pseudomonadota</taxon>
        <taxon>Betaproteobacteria</taxon>
        <taxon>Burkholderiales</taxon>
        <taxon>Burkholderiaceae</taxon>
        <taxon>Caballeronia</taxon>
    </lineage>
</organism>
<dbReference type="RefSeq" id="WP_097190715.1">
    <property type="nucleotide sequence ID" value="NZ_FCOG02000023.1"/>
</dbReference>
<feature type="transmembrane region" description="Helical" evidence="1">
    <location>
        <begin position="324"/>
        <end position="345"/>
    </location>
</feature>
<dbReference type="Proteomes" id="UP000219522">
    <property type="component" value="Unassembled WGS sequence"/>
</dbReference>
<feature type="transmembrane region" description="Helical" evidence="1">
    <location>
        <begin position="57"/>
        <end position="78"/>
    </location>
</feature>
<reference evidence="2 3" key="1">
    <citation type="submission" date="2017-09" db="EMBL/GenBank/DDBJ databases">
        <authorList>
            <person name="Varghese N."/>
            <person name="Submissions S."/>
        </authorList>
    </citation>
    <scope>NUCLEOTIDE SEQUENCE [LARGE SCALE GENOMIC DNA]</scope>
    <source>
        <strain evidence="2 3">OK806</strain>
    </source>
</reference>
<keyword evidence="1" id="KW-0472">Membrane</keyword>
<keyword evidence="1" id="KW-0812">Transmembrane</keyword>
<feature type="transmembrane region" description="Helical" evidence="1">
    <location>
        <begin position="205"/>
        <end position="233"/>
    </location>
</feature>
<keyword evidence="1" id="KW-1133">Transmembrane helix</keyword>
<dbReference type="AlphaFoldDB" id="A0A7Z7IDY1"/>
<evidence type="ECO:0000313" key="3">
    <source>
        <dbReference type="Proteomes" id="UP000219522"/>
    </source>
</evidence>
<sequence length="404" mass="44038">MYTPRPQKMTFWLFFLAIITQRLSLIPGTNPVPIALMIYVAAALLLYARKGVVIRRGLLLSVLSMVCVLIATSIFTGRDFSPNSLMYLLVLYLPFSFVTSEGAVRHPTSADGYRWFSTMMCVFAVVALYQYGSQAFLHIPYSDPLSSLPKGFTMSNYEVSYPIQYGSEIYKSNAYVFLEPSFLSQFLALALLIEIMMFRRITAIVLQILALATTFSGTGLLFIAITLPFAIIANLHNRRVAMLAGLAAIAIVAAVASNPAVLKRSGELNEQGSSASIRFSTPYERMGDLAFESASSILVGYGAGNADRIKVDDRIANFPAIPKAIIEYGVIGGIPLLLLIAVRIFMGVGSLPIAVGLFCMQFFLSGALLQPISVFTLFYFFAMQPSGSLRPVTSTARHVGLAAS</sequence>
<evidence type="ECO:0008006" key="4">
    <source>
        <dbReference type="Google" id="ProtNLM"/>
    </source>
</evidence>
<feature type="transmembrane region" description="Helical" evidence="1">
    <location>
        <begin position="115"/>
        <end position="132"/>
    </location>
</feature>
<feature type="transmembrane region" description="Helical" evidence="1">
    <location>
        <begin position="32"/>
        <end position="48"/>
    </location>
</feature>
<evidence type="ECO:0000256" key="1">
    <source>
        <dbReference type="SAM" id="Phobius"/>
    </source>
</evidence>
<name>A0A7Z7IDY1_9BURK</name>
<proteinExistence type="predicted"/>
<dbReference type="OrthoDB" id="7054362at2"/>
<accession>A0A7Z7IDY1</accession>
<feature type="transmembrane region" description="Helical" evidence="1">
    <location>
        <begin position="351"/>
        <end position="381"/>
    </location>
</feature>
<comment type="caution">
    <text evidence="2">The sequence shown here is derived from an EMBL/GenBank/DDBJ whole genome shotgun (WGS) entry which is preliminary data.</text>
</comment>